<reference evidence="1" key="1">
    <citation type="journal article" date="2022" name="bioRxiv">
        <title>Sequencing and chromosome-scale assembly of the giantPleurodeles waltlgenome.</title>
        <authorList>
            <person name="Brown T."/>
            <person name="Elewa A."/>
            <person name="Iarovenko S."/>
            <person name="Subramanian E."/>
            <person name="Araus A.J."/>
            <person name="Petzold A."/>
            <person name="Susuki M."/>
            <person name="Suzuki K.-i.T."/>
            <person name="Hayashi T."/>
            <person name="Toyoda A."/>
            <person name="Oliveira C."/>
            <person name="Osipova E."/>
            <person name="Leigh N.D."/>
            <person name="Simon A."/>
            <person name="Yun M.H."/>
        </authorList>
    </citation>
    <scope>NUCLEOTIDE SEQUENCE</scope>
    <source>
        <strain evidence="1">20211129_DDA</strain>
        <tissue evidence="1">Liver</tissue>
    </source>
</reference>
<name>A0AAV7PQ32_PLEWA</name>
<evidence type="ECO:0000313" key="1">
    <source>
        <dbReference type="EMBL" id="KAJ1130185.1"/>
    </source>
</evidence>
<organism evidence="1 2">
    <name type="scientific">Pleurodeles waltl</name>
    <name type="common">Iberian ribbed newt</name>
    <dbReference type="NCBI Taxonomy" id="8319"/>
    <lineage>
        <taxon>Eukaryota</taxon>
        <taxon>Metazoa</taxon>
        <taxon>Chordata</taxon>
        <taxon>Craniata</taxon>
        <taxon>Vertebrata</taxon>
        <taxon>Euteleostomi</taxon>
        <taxon>Amphibia</taxon>
        <taxon>Batrachia</taxon>
        <taxon>Caudata</taxon>
        <taxon>Salamandroidea</taxon>
        <taxon>Salamandridae</taxon>
        <taxon>Pleurodelinae</taxon>
        <taxon>Pleurodeles</taxon>
    </lineage>
</organism>
<evidence type="ECO:0000313" key="2">
    <source>
        <dbReference type="Proteomes" id="UP001066276"/>
    </source>
</evidence>
<dbReference type="AlphaFoldDB" id="A0AAV7PQ32"/>
<gene>
    <name evidence="1" type="ORF">NDU88_008541</name>
</gene>
<sequence>MQQSTVLMTKKVVDIKIDVEDAVDTMVVVVLDVEIAAFNSVVDGLVNSFAVDVYHLLGGSDIGFLISEEDKSVSKGVEGSYFDLFGLADPRGAA</sequence>
<keyword evidence="2" id="KW-1185">Reference proteome</keyword>
<accession>A0AAV7PQ32</accession>
<proteinExistence type="predicted"/>
<dbReference type="EMBL" id="JANPWB010000011">
    <property type="protein sequence ID" value="KAJ1130185.1"/>
    <property type="molecule type" value="Genomic_DNA"/>
</dbReference>
<comment type="caution">
    <text evidence="1">The sequence shown here is derived from an EMBL/GenBank/DDBJ whole genome shotgun (WGS) entry which is preliminary data.</text>
</comment>
<dbReference type="Proteomes" id="UP001066276">
    <property type="component" value="Chromosome 7"/>
</dbReference>
<protein>
    <submittedName>
        <fullName evidence="1">Uncharacterized protein</fullName>
    </submittedName>
</protein>